<dbReference type="AlphaFoldDB" id="G7YTB1"/>
<reference evidence="1" key="1">
    <citation type="journal article" date="2011" name="Genome Biol.">
        <title>The draft genome of the carcinogenic human liver fluke Clonorchis sinensis.</title>
        <authorList>
            <person name="Wang X."/>
            <person name="Chen W."/>
            <person name="Huang Y."/>
            <person name="Sun J."/>
            <person name="Men J."/>
            <person name="Liu H."/>
            <person name="Luo F."/>
            <person name="Guo L."/>
            <person name="Lv X."/>
            <person name="Deng C."/>
            <person name="Zhou C."/>
            <person name="Fan Y."/>
            <person name="Li X."/>
            <person name="Huang L."/>
            <person name="Hu Y."/>
            <person name="Liang C."/>
            <person name="Hu X."/>
            <person name="Xu J."/>
            <person name="Yu X."/>
        </authorList>
    </citation>
    <scope>NUCLEOTIDE SEQUENCE [LARGE SCALE GENOMIC DNA]</scope>
    <source>
        <strain evidence="1">Henan</strain>
    </source>
</reference>
<accession>G7YTB1</accession>
<name>G7YTB1_CLOSI</name>
<keyword evidence="2" id="KW-1185">Reference proteome</keyword>
<reference key="2">
    <citation type="submission" date="2011-10" db="EMBL/GenBank/DDBJ databases">
        <title>The genome and transcriptome sequence of Clonorchis sinensis provide insights into the carcinogenic liver fluke.</title>
        <authorList>
            <person name="Wang X."/>
            <person name="Huang Y."/>
            <person name="Chen W."/>
            <person name="Liu H."/>
            <person name="Guo L."/>
            <person name="Chen Y."/>
            <person name="Luo F."/>
            <person name="Zhou W."/>
            <person name="Sun J."/>
            <person name="Mao Q."/>
            <person name="Liang P."/>
            <person name="Zhou C."/>
            <person name="Tian Y."/>
            <person name="Men J."/>
            <person name="Lv X."/>
            <person name="Huang L."/>
            <person name="Zhou J."/>
            <person name="Hu Y."/>
            <person name="Li R."/>
            <person name="Zhang F."/>
            <person name="Lei H."/>
            <person name="Li X."/>
            <person name="Hu X."/>
            <person name="Liang C."/>
            <person name="Xu J."/>
            <person name="Wu Z."/>
            <person name="Yu X."/>
        </authorList>
    </citation>
    <scope>NUCLEOTIDE SEQUENCE</scope>
    <source>
        <strain>Henan</strain>
    </source>
</reference>
<dbReference type="EMBL" id="DF144181">
    <property type="protein sequence ID" value="GAA56191.1"/>
    <property type="molecule type" value="Genomic_DNA"/>
</dbReference>
<protein>
    <recommendedName>
        <fullName evidence="3">Retrotransposon gag domain-containing protein</fullName>
    </recommendedName>
</protein>
<sequence>MPAEMKSLNVNSTARDVEDYSERFKIWFPTKSDMEDKKLTAYFLHFVGKEAYTLIKNLVCLESPIDISYNALKKQILEHFKPINFVAAARARFSMLMRSHSRFVRDSELQLETQTAKCDYGAQLEDQLRGRLIVGIQLPELQQKLLLYPDK</sequence>
<evidence type="ECO:0008006" key="3">
    <source>
        <dbReference type="Google" id="ProtNLM"/>
    </source>
</evidence>
<evidence type="ECO:0000313" key="2">
    <source>
        <dbReference type="Proteomes" id="UP000008909"/>
    </source>
</evidence>
<dbReference type="Proteomes" id="UP000008909">
    <property type="component" value="Unassembled WGS sequence"/>
</dbReference>
<gene>
    <name evidence="1" type="ORF">CLF_110232</name>
</gene>
<organism evidence="1 2">
    <name type="scientific">Clonorchis sinensis</name>
    <name type="common">Chinese liver fluke</name>
    <dbReference type="NCBI Taxonomy" id="79923"/>
    <lineage>
        <taxon>Eukaryota</taxon>
        <taxon>Metazoa</taxon>
        <taxon>Spiralia</taxon>
        <taxon>Lophotrochozoa</taxon>
        <taxon>Platyhelminthes</taxon>
        <taxon>Trematoda</taxon>
        <taxon>Digenea</taxon>
        <taxon>Opisthorchiida</taxon>
        <taxon>Opisthorchiata</taxon>
        <taxon>Opisthorchiidae</taxon>
        <taxon>Clonorchis</taxon>
    </lineage>
</organism>
<evidence type="ECO:0000313" key="1">
    <source>
        <dbReference type="EMBL" id="GAA56191.1"/>
    </source>
</evidence>
<proteinExistence type="predicted"/>